<organism evidence="3 4">
    <name type="scientific">Cerina litoralis</name>
    <dbReference type="NCBI Taxonomy" id="2874477"/>
    <lineage>
        <taxon>Bacteria</taxon>
        <taxon>Pseudomonadati</taxon>
        <taxon>Bacteroidota</taxon>
        <taxon>Flavobacteriia</taxon>
        <taxon>Flavobacteriales</taxon>
        <taxon>Flavobacteriaceae</taxon>
        <taxon>Cerina</taxon>
    </lineage>
</organism>
<dbReference type="SMART" id="SM00939">
    <property type="entry name" value="PepX_C"/>
    <property type="match status" value="1"/>
</dbReference>
<dbReference type="InterPro" id="IPR000383">
    <property type="entry name" value="Xaa-Pro-like_dom"/>
</dbReference>
<dbReference type="InterPro" id="IPR008979">
    <property type="entry name" value="Galactose-bd-like_sf"/>
</dbReference>
<dbReference type="GO" id="GO:0008239">
    <property type="term" value="F:dipeptidyl-peptidase activity"/>
    <property type="evidence" value="ECO:0007669"/>
    <property type="project" value="InterPro"/>
</dbReference>
<dbReference type="Gene3D" id="3.40.50.1820">
    <property type="entry name" value="alpha/beta hydrolase"/>
    <property type="match status" value="1"/>
</dbReference>
<comment type="caution">
    <text evidence="3">The sequence shown here is derived from an EMBL/GenBank/DDBJ whole genome shotgun (WGS) entry which is preliminary data.</text>
</comment>
<dbReference type="InterPro" id="IPR013736">
    <property type="entry name" value="Xaa-Pro_dipept_C"/>
</dbReference>
<feature type="domain" description="Xaa-Pro dipeptidyl-peptidase C-terminal" evidence="2">
    <location>
        <begin position="504"/>
        <end position="737"/>
    </location>
</feature>
<dbReference type="Pfam" id="PF02129">
    <property type="entry name" value="Peptidase_S15"/>
    <property type="match status" value="1"/>
</dbReference>
<dbReference type="Proteomes" id="UP001200642">
    <property type="component" value="Unassembled WGS sequence"/>
</dbReference>
<gene>
    <name evidence="3" type="ORF">K8352_15525</name>
</gene>
<evidence type="ECO:0000256" key="1">
    <source>
        <dbReference type="ARBA" id="ARBA00022801"/>
    </source>
</evidence>
<sequence length="752" mass="85876">MKKIAGLLFLALVQHSVIGQILNYDMVNLSDSVSLDLSMQNLAKDYLQHSKIGDQKIEANDRYMVEILAGDYEASIQTIRSLRKNSELNNGHPGYIPYELFSKAKIKQVSSGATFNDAYASVFRSYLVACNDEQAYSATIVFTTYDAVAQFTNDFKTNYKNISGTSLPSDQALILLKSYFLYHVFTLTEPIVFKELERDENRRYIIKEEVIVSARDGAELTVITARKREAAPMPAILVFTIYADGSNLRDAILAASKGYAGVVATSRGKRESNDAIEPFKYEYKDVYAVIDWISHQEWNNGKVGMYGGSYNGFSQWASMKEKVHPSLKTIVPSVSVAPGIDDPMENNVFLNFPYKWIPYVTNNKFLDNAANFDRDRWNKLEHTWFESGKAYNKMDSIDGTPSPIFQEWISHPSYDTYWQNMIPYKEDFSHINIPILTTTGYYDDGQRGAMYYYLEHLKYNPKVEHYLLIGPYDHWGAQFASSANLRGYQIDEVAHMNIKQGLVFDWFDYILKGKEKPAILQNKVNFQVMGTNTWMHASSLSEMGNDSLVFYLSPHKNMGHYTLDTEKLKSRVDLQLDVNFADRTKMNNIEYYPSPIIEDSLNLNDGLVFMSEPFKKETIINGSFKGELKVETNKKDFDFGVNLYELTPEGKYFHLSFYIGRASYAESRKHRKLLTPNKLTKITFDNTRIVSKKISKNSRIVIAINGNKNSFGQINYGTGRDVSTESINDASIPMALKINTESKIIIPIWIDN</sequence>
<proteinExistence type="predicted"/>
<name>A0AAE3EW28_9FLAO</name>
<dbReference type="Pfam" id="PF08530">
    <property type="entry name" value="PepX_C"/>
    <property type="match status" value="1"/>
</dbReference>
<protein>
    <submittedName>
        <fullName evidence="3">CocE/NonD family hydrolase</fullName>
    </submittedName>
</protein>
<evidence type="ECO:0000313" key="4">
    <source>
        <dbReference type="Proteomes" id="UP001200642"/>
    </source>
</evidence>
<dbReference type="RefSeq" id="WP_317903311.1">
    <property type="nucleotide sequence ID" value="NZ_JAIRBC010000026.1"/>
</dbReference>
<keyword evidence="1 3" id="KW-0378">Hydrolase</keyword>
<dbReference type="Gene3D" id="1.10.3020.10">
    <property type="entry name" value="alpha-amino acid ester hydrolase ( Helical cap domain)"/>
    <property type="match status" value="1"/>
</dbReference>
<dbReference type="AlphaFoldDB" id="A0AAE3EW28"/>
<dbReference type="SUPFAM" id="SSF53474">
    <property type="entry name" value="alpha/beta-Hydrolases"/>
    <property type="match status" value="1"/>
</dbReference>
<dbReference type="InterPro" id="IPR005674">
    <property type="entry name" value="CocE/Ser_esterase"/>
</dbReference>
<dbReference type="NCBIfam" id="TIGR00976">
    <property type="entry name" value="CocE_NonD"/>
    <property type="match status" value="1"/>
</dbReference>
<dbReference type="Gene3D" id="2.60.120.260">
    <property type="entry name" value="Galactose-binding domain-like"/>
    <property type="match status" value="1"/>
</dbReference>
<evidence type="ECO:0000313" key="3">
    <source>
        <dbReference type="EMBL" id="MCG2462170.1"/>
    </source>
</evidence>
<keyword evidence="4" id="KW-1185">Reference proteome</keyword>
<reference evidence="3" key="1">
    <citation type="submission" date="2023-02" db="EMBL/GenBank/DDBJ databases">
        <title>Genome of Flavobacteriaceae gen. nov. sp. strain F89.</title>
        <authorList>
            <person name="Wang Y."/>
        </authorList>
    </citation>
    <scope>NUCLEOTIDE SEQUENCE</scope>
    <source>
        <strain evidence="3">F89</strain>
    </source>
</reference>
<dbReference type="EMBL" id="JAIRBC010000026">
    <property type="protein sequence ID" value="MCG2462170.1"/>
    <property type="molecule type" value="Genomic_DNA"/>
</dbReference>
<dbReference type="InterPro" id="IPR029058">
    <property type="entry name" value="AB_hydrolase_fold"/>
</dbReference>
<evidence type="ECO:0000259" key="2">
    <source>
        <dbReference type="SMART" id="SM00939"/>
    </source>
</evidence>
<accession>A0AAE3EW28</accession>
<dbReference type="SUPFAM" id="SSF49785">
    <property type="entry name" value="Galactose-binding domain-like"/>
    <property type="match status" value="1"/>
</dbReference>